<feature type="compositionally biased region" description="Acidic residues" evidence="12">
    <location>
        <begin position="246"/>
        <end position="264"/>
    </location>
</feature>
<keyword evidence="8 10" id="KW-0804">Transcription</keyword>
<feature type="domain" description="CCR4-Not complex component Not N-terminal" evidence="13">
    <location>
        <begin position="19"/>
        <end position="241"/>
    </location>
</feature>
<dbReference type="EMBL" id="MTSL01000013">
    <property type="protein sequence ID" value="PJF20038.1"/>
    <property type="molecule type" value="Genomic_DNA"/>
</dbReference>
<keyword evidence="11" id="KW-0175">Coiled coil</keyword>
<evidence type="ECO:0000256" key="3">
    <source>
        <dbReference type="ARBA" id="ARBA00007682"/>
    </source>
</evidence>
<evidence type="ECO:0000259" key="14">
    <source>
        <dbReference type="Pfam" id="PF04153"/>
    </source>
</evidence>
<dbReference type="OrthoDB" id="293823at2759"/>
<keyword evidence="6" id="KW-0597">Phosphoprotein</keyword>
<feature type="coiled-coil region" evidence="11">
    <location>
        <begin position="142"/>
        <end position="204"/>
    </location>
</feature>
<evidence type="ECO:0000256" key="12">
    <source>
        <dbReference type="SAM" id="MobiDB-lite"/>
    </source>
</evidence>
<evidence type="ECO:0000256" key="8">
    <source>
        <dbReference type="ARBA" id="ARBA00023163"/>
    </source>
</evidence>
<comment type="subcellular location">
    <subcellularLocation>
        <location evidence="2 10">Cytoplasm</location>
    </subcellularLocation>
    <subcellularLocation>
        <location evidence="1 10">Nucleus</location>
    </subcellularLocation>
</comment>
<dbReference type="GO" id="GO:0000289">
    <property type="term" value="P:nuclear-transcribed mRNA poly(A) tail shortening"/>
    <property type="evidence" value="ECO:0007669"/>
    <property type="project" value="EnsemblFungi"/>
</dbReference>
<keyword evidence="4 10" id="KW-0963">Cytoplasm</keyword>
<organism evidence="15 16">
    <name type="scientific">Paramicrosporidium saccamoebae</name>
    <dbReference type="NCBI Taxonomy" id="1246581"/>
    <lineage>
        <taxon>Eukaryota</taxon>
        <taxon>Fungi</taxon>
        <taxon>Fungi incertae sedis</taxon>
        <taxon>Cryptomycota</taxon>
        <taxon>Cryptomycota incertae sedis</taxon>
        <taxon>Paramicrosporidium</taxon>
    </lineage>
</organism>
<comment type="function">
    <text evidence="10">Acts as component of the CCR4-NOT core complex, which in the nucleus seems to be a general transcription factor, and in the cytoplasm the major mRNA deadenylase involved in mRNA turnover. The NOT protein subcomplex negatively regulates the basal and activated transcription of many genes. Preferentially affects TC-type TATA element-dependent transcription. Could directly or indirectly inhibit component(s) of the general transcription machinery.</text>
</comment>
<feature type="region of interest" description="Disordered" evidence="12">
    <location>
        <begin position="246"/>
        <end position="280"/>
    </location>
</feature>
<evidence type="ECO:0000256" key="2">
    <source>
        <dbReference type="ARBA" id="ARBA00004496"/>
    </source>
</evidence>
<evidence type="ECO:0000256" key="1">
    <source>
        <dbReference type="ARBA" id="ARBA00004123"/>
    </source>
</evidence>
<evidence type="ECO:0000256" key="10">
    <source>
        <dbReference type="PIRNR" id="PIRNR005290"/>
    </source>
</evidence>
<evidence type="ECO:0000313" key="16">
    <source>
        <dbReference type="Proteomes" id="UP000240830"/>
    </source>
</evidence>
<feature type="region of interest" description="Disordered" evidence="12">
    <location>
        <begin position="300"/>
        <end position="337"/>
    </location>
</feature>
<evidence type="ECO:0000259" key="13">
    <source>
        <dbReference type="Pfam" id="PF04065"/>
    </source>
</evidence>
<keyword evidence="5 10" id="KW-0678">Repressor</keyword>
<evidence type="ECO:0000256" key="4">
    <source>
        <dbReference type="ARBA" id="ARBA00022490"/>
    </source>
</evidence>
<feature type="coiled-coil region" evidence="11">
    <location>
        <begin position="51"/>
        <end position="107"/>
    </location>
</feature>
<dbReference type="PANTHER" id="PTHR23326">
    <property type="entry name" value="CCR4 NOT-RELATED"/>
    <property type="match status" value="1"/>
</dbReference>
<evidence type="ECO:0000256" key="7">
    <source>
        <dbReference type="ARBA" id="ARBA00023015"/>
    </source>
</evidence>
<dbReference type="InterPro" id="IPR007282">
    <property type="entry name" value="NOT2/3/5_C"/>
</dbReference>
<accession>A0A2H9TQK0</accession>
<dbReference type="Pfam" id="PF04065">
    <property type="entry name" value="Not3"/>
    <property type="match status" value="1"/>
</dbReference>
<dbReference type="Pfam" id="PF04153">
    <property type="entry name" value="NOT2_3_5_C"/>
    <property type="match status" value="1"/>
</dbReference>
<dbReference type="GO" id="GO:0030015">
    <property type="term" value="C:CCR4-NOT core complex"/>
    <property type="evidence" value="ECO:0007669"/>
    <property type="project" value="UniProtKB-UniRule"/>
</dbReference>
<evidence type="ECO:0000256" key="6">
    <source>
        <dbReference type="ARBA" id="ARBA00022553"/>
    </source>
</evidence>
<dbReference type="InterPro" id="IPR040168">
    <property type="entry name" value="Not2/3/5"/>
</dbReference>
<reference evidence="15 16" key="1">
    <citation type="submission" date="2016-10" db="EMBL/GenBank/DDBJ databases">
        <title>The genome of Paramicrosporidium saccamoebae is the missing link in understanding Cryptomycota and Microsporidia evolution.</title>
        <authorList>
            <person name="Quandt C.A."/>
            <person name="Beaudet D."/>
            <person name="Corsaro D."/>
            <person name="Michel R."/>
            <person name="Corradi N."/>
            <person name="James T."/>
        </authorList>
    </citation>
    <scope>NUCLEOTIDE SEQUENCE [LARGE SCALE GENOMIC DNA]</scope>
    <source>
        <strain evidence="15 16">KSL3</strain>
    </source>
</reference>
<dbReference type="FunFam" id="2.30.30.1020:FF:000006">
    <property type="entry name" value="CCR4-NOT transcription complex, subunit 3"/>
    <property type="match status" value="1"/>
</dbReference>
<evidence type="ECO:0000256" key="5">
    <source>
        <dbReference type="ARBA" id="ARBA00022491"/>
    </source>
</evidence>
<name>A0A2H9TQK0_9FUNG</name>
<protein>
    <recommendedName>
        <fullName evidence="10">General negative regulator of transcription subunit</fullName>
    </recommendedName>
</protein>
<sequence length="564" mass="64331">MANRKLQSTPSPQTLTSLAEIDRTLKKVAEGLEIFHETLEKLDIASTPAQKEKVEVELKKEIKKLQRLRDLIKGWQAMSELKDKQAINEARRSIELEMEKFKVLEKEMKIKAYSKEGLSQAAKLDPRELEKLKVAQWINTAVDRLSTQNDALETELEGLQMAARKTKRLDSDKQERLDILPETVERHKMHIKRLEQLLRFMENDKYGPEEVNSIKDDVEYYIDANQEPDFIPDEQLYDQFGELADEEDEDDYDHSDSDDSESEDQVPSPPAVSKPKAAPPIIVAPSSAETVLSPPLIKRKSSGSLTESKSASLSAAASSSTLKVKNASSSTKSSASSVQMPSVSMPVIFSPAIAPTLPKVAGPSFASAISGAILTTAVQSKPSVTSKPKRLPVICLPGPYDELYTMIQRRKEASGTKQRTASELLTVLESSYVHCPDGSEMERSRTFTPKQPFTVPSYYPSHPPPILENPAIFERFELDTLFFIFYYQQKTYAQYLAARELKRQSWRFHKKYLTWFQRHEEPKTITDEFEQGTYIYFDYEGNWCQRKKSEFTFEYRYLEDEETV</sequence>
<dbReference type="InterPro" id="IPR038635">
    <property type="entry name" value="CCR4-NOT_su2/3/5_C_sf"/>
</dbReference>
<dbReference type="PIRSF" id="PIRSF005290">
    <property type="entry name" value="NOT_su_3_5"/>
    <property type="match status" value="1"/>
</dbReference>
<dbReference type="InterPro" id="IPR012270">
    <property type="entry name" value="CCR4-NOT_su3/5"/>
</dbReference>
<keyword evidence="16" id="KW-1185">Reference proteome</keyword>
<dbReference type="Gene3D" id="2.30.30.1020">
    <property type="entry name" value="CCR4-NOT complex subunit 2/3/5, C-terminal domain"/>
    <property type="match status" value="1"/>
</dbReference>
<evidence type="ECO:0000313" key="15">
    <source>
        <dbReference type="EMBL" id="PJF20038.1"/>
    </source>
</evidence>
<dbReference type="GO" id="GO:0006355">
    <property type="term" value="P:regulation of DNA-templated transcription"/>
    <property type="evidence" value="ECO:0007669"/>
    <property type="project" value="InterPro"/>
</dbReference>
<dbReference type="AlphaFoldDB" id="A0A2H9TQK0"/>
<proteinExistence type="inferred from homology"/>
<dbReference type="STRING" id="1246581.A0A2H9TQK0"/>
<comment type="similarity">
    <text evidence="3 10">Belongs to the CNOT2/3/5 family.</text>
</comment>
<keyword evidence="7 10" id="KW-0805">Transcription regulation</keyword>
<keyword evidence="9 10" id="KW-0539">Nucleus</keyword>
<evidence type="ECO:0000256" key="11">
    <source>
        <dbReference type="SAM" id="Coils"/>
    </source>
</evidence>
<dbReference type="Proteomes" id="UP000240830">
    <property type="component" value="Unassembled WGS sequence"/>
</dbReference>
<dbReference type="GO" id="GO:0000932">
    <property type="term" value="C:P-body"/>
    <property type="evidence" value="ECO:0007669"/>
    <property type="project" value="UniProtKB-UniRule"/>
</dbReference>
<gene>
    <name evidence="15" type="ORF">PSACC_00145</name>
</gene>
<dbReference type="InterPro" id="IPR007207">
    <property type="entry name" value="Not_N"/>
</dbReference>
<feature type="domain" description="NOT2/NOT3/NOT5 C-terminal" evidence="14">
    <location>
        <begin position="431"/>
        <end position="558"/>
    </location>
</feature>
<dbReference type="GO" id="GO:0005634">
    <property type="term" value="C:nucleus"/>
    <property type="evidence" value="ECO:0007669"/>
    <property type="project" value="UniProtKB-SubCell"/>
</dbReference>
<evidence type="ECO:0000256" key="9">
    <source>
        <dbReference type="ARBA" id="ARBA00023242"/>
    </source>
</evidence>
<comment type="caution">
    <text evidence="15">The sequence shown here is derived from an EMBL/GenBank/DDBJ whole genome shotgun (WGS) entry which is preliminary data.</text>
</comment>
<feature type="compositionally biased region" description="Low complexity" evidence="12">
    <location>
        <begin position="302"/>
        <end position="337"/>
    </location>
</feature>
<keyword evidence="10" id="KW-0010">Activator</keyword>